<evidence type="ECO:0000256" key="11">
    <source>
        <dbReference type="ARBA" id="ARBA00023163"/>
    </source>
</evidence>
<name>A0A4Y2QSS6_ARAVE</name>
<dbReference type="PROSITE" id="PS51805">
    <property type="entry name" value="EPHD"/>
    <property type="match status" value="1"/>
</dbReference>
<evidence type="ECO:0000256" key="6">
    <source>
        <dbReference type="ARBA" id="ARBA00022737"/>
    </source>
</evidence>
<dbReference type="GO" id="GO:0032259">
    <property type="term" value="P:methylation"/>
    <property type="evidence" value="ECO:0007669"/>
    <property type="project" value="UniProtKB-KW"/>
</dbReference>
<keyword evidence="5" id="KW-0479">Metal-binding</keyword>
<dbReference type="InterPro" id="IPR013083">
    <property type="entry name" value="Znf_RING/FYVE/PHD"/>
</dbReference>
<dbReference type="PANTHER" id="PTHR45888">
    <property type="entry name" value="HL01030P-RELATED"/>
    <property type="match status" value="1"/>
</dbReference>
<evidence type="ECO:0000256" key="8">
    <source>
        <dbReference type="ARBA" id="ARBA00022833"/>
    </source>
</evidence>
<evidence type="ECO:0000313" key="15">
    <source>
        <dbReference type="Proteomes" id="UP000499080"/>
    </source>
</evidence>
<dbReference type="GO" id="GO:0044666">
    <property type="term" value="C:MLL3/4 complex"/>
    <property type="evidence" value="ECO:0007669"/>
    <property type="project" value="TreeGrafter"/>
</dbReference>
<evidence type="ECO:0000313" key="14">
    <source>
        <dbReference type="EMBL" id="GBN66424.1"/>
    </source>
</evidence>
<gene>
    <name evidence="14" type="primary">KMT2C_2</name>
    <name evidence="14" type="ORF">AVEN_271222_1</name>
</gene>
<keyword evidence="11" id="KW-0804">Transcription</keyword>
<evidence type="ECO:0000256" key="10">
    <source>
        <dbReference type="ARBA" id="ARBA00023015"/>
    </source>
</evidence>
<feature type="domain" description="PHD-type" evidence="13">
    <location>
        <begin position="568"/>
        <end position="676"/>
    </location>
</feature>
<accession>A0A4Y2QSS6</accession>
<dbReference type="InterPro" id="IPR034732">
    <property type="entry name" value="EPHD"/>
</dbReference>
<protein>
    <submittedName>
        <fullName evidence="14">Histone-lysine N-methyltransferase 2C</fullName>
    </submittedName>
</protein>
<dbReference type="InterPro" id="IPR001965">
    <property type="entry name" value="Znf_PHD"/>
</dbReference>
<dbReference type="GO" id="GO:0045944">
    <property type="term" value="P:positive regulation of transcription by RNA polymerase II"/>
    <property type="evidence" value="ECO:0007669"/>
    <property type="project" value="TreeGrafter"/>
</dbReference>
<keyword evidence="3 14" id="KW-0808">Transferase</keyword>
<evidence type="ECO:0000256" key="3">
    <source>
        <dbReference type="ARBA" id="ARBA00022679"/>
    </source>
</evidence>
<keyword evidence="12" id="KW-0539">Nucleus</keyword>
<feature type="non-terminal residue" evidence="14">
    <location>
        <position position="1"/>
    </location>
</feature>
<keyword evidence="15" id="KW-1185">Reference proteome</keyword>
<comment type="caution">
    <text evidence="14">The sequence shown here is derived from an EMBL/GenBank/DDBJ whole genome shotgun (WGS) entry which is preliminary data.</text>
</comment>
<dbReference type="Proteomes" id="UP000499080">
    <property type="component" value="Unassembled WGS sequence"/>
</dbReference>
<dbReference type="Pfam" id="PF05964">
    <property type="entry name" value="FYRN"/>
    <property type="match status" value="1"/>
</dbReference>
<dbReference type="OrthoDB" id="308383at2759"/>
<evidence type="ECO:0000256" key="7">
    <source>
        <dbReference type="ARBA" id="ARBA00022771"/>
    </source>
</evidence>
<organism evidence="14 15">
    <name type="scientific">Araneus ventricosus</name>
    <name type="common">Orbweaver spider</name>
    <name type="synonym">Epeira ventricosa</name>
    <dbReference type="NCBI Taxonomy" id="182803"/>
    <lineage>
        <taxon>Eukaryota</taxon>
        <taxon>Metazoa</taxon>
        <taxon>Ecdysozoa</taxon>
        <taxon>Arthropoda</taxon>
        <taxon>Chelicerata</taxon>
        <taxon>Arachnida</taxon>
        <taxon>Araneae</taxon>
        <taxon>Araneomorphae</taxon>
        <taxon>Entelegynae</taxon>
        <taxon>Araneoidea</taxon>
        <taxon>Araneidae</taxon>
        <taxon>Araneus</taxon>
    </lineage>
</organism>
<evidence type="ECO:0000256" key="4">
    <source>
        <dbReference type="ARBA" id="ARBA00022691"/>
    </source>
</evidence>
<evidence type="ECO:0000256" key="12">
    <source>
        <dbReference type="ARBA" id="ARBA00023242"/>
    </source>
</evidence>
<keyword evidence="4" id="KW-0949">S-adenosyl-L-methionine</keyword>
<evidence type="ECO:0000256" key="9">
    <source>
        <dbReference type="ARBA" id="ARBA00022853"/>
    </source>
</evidence>
<keyword evidence="9" id="KW-0156">Chromatin regulator</keyword>
<dbReference type="PANTHER" id="PTHR45888:SF6">
    <property type="entry name" value="HL01030P-RELATED"/>
    <property type="match status" value="1"/>
</dbReference>
<keyword evidence="2 14" id="KW-0489">Methyltransferase</keyword>
<dbReference type="AlphaFoldDB" id="A0A4Y2QSS6"/>
<evidence type="ECO:0000256" key="2">
    <source>
        <dbReference type="ARBA" id="ARBA00022603"/>
    </source>
</evidence>
<keyword evidence="10" id="KW-0805">Transcription regulation</keyword>
<dbReference type="FunFam" id="3.30.40.10:FF:000002">
    <property type="entry name" value="Histone-lysine N-methyltransferase"/>
    <property type="match status" value="1"/>
</dbReference>
<dbReference type="Pfam" id="PF13832">
    <property type="entry name" value="zf-HC5HC2H_2"/>
    <property type="match status" value="1"/>
</dbReference>
<evidence type="ECO:0000256" key="1">
    <source>
        <dbReference type="ARBA" id="ARBA00004123"/>
    </source>
</evidence>
<comment type="subcellular location">
    <subcellularLocation>
        <location evidence="1">Nucleus</location>
    </subcellularLocation>
</comment>
<evidence type="ECO:0000256" key="5">
    <source>
        <dbReference type="ARBA" id="ARBA00022723"/>
    </source>
</evidence>
<dbReference type="EMBL" id="BGPR01014722">
    <property type="protein sequence ID" value="GBN66424.1"/>
    <property type="molecule type" value="Genomic_DNA"/>
</dbReference>
<reference evidence="14 15" key="1">
    <citation type="journal article" date="2019" name="Sci. Rep.">
        <title>Orb-weaving spider Araneus ventricosus genome elucidates the spidroin gene catalogue.</title>
        <authorList>
            <person name="Kono N."/>
            <person name="Nakamura H."/>
            <person name="Ohtoshi R."/>
            <person name="Moran D.A.P."/>
            <person name="Shinohara A."/>
            <person name="Yoshida Y."/>
            <person name="Fujiwara M."/>
            <person name="Mori M."/>
            <person name="Tomita M."/>
            <person name="Arakawa K."/>
        </authorList>
    </citation>
    <scope>NUCLEOTIDE SEQUENCE [LARGE SCALE GENOMIC DNA]</scope>
</reference>
<keyword evidence="6" id="KW-0677">Repeat</keyword>
<dbReference type="GO" id="GO:0042800">
    <property type="term" value="F:histone H3K4 methyltransferase activity"/>
    <property type="evidence" value="ECO:0007669"/>
    <property type="project" value="TreeGrafter"/>
</dbReference>
<sequence length="771" mass="86976">DLPKGDDELSRLEVNFDINSLQDKNLLGDPKSKKPSYLGKPDGVVVKKKCRRSSSKLEDSFDPYAETLNYKISNLPQLRIIEPNIQPNYSAIPVSGASDTNAKEHQLKGRYGRATIPGQSDIYTCSPYTKVTPASTAILPPSSPPYRGFYNQEFPGMNKAIENNEVSLIMKSNLEKESCNVFRDPGSPDTVISSSSPESCLLEPKSKFPMLVFIDHLLPEKKRNSSPVIPLMYPIPIRLQPKPWNDSAMEIDEEKDKENIPDDKPEIGLLRTKMSGIGGYSAPLKDSGNVAVTLTLSSAAAEDICGVLSALADLLKIPIPASYEIVERTATPPSQKLGLYRRSKNSDVSIHSLLNGKPRFCRHCDIVVLSAGIRKKIADLPYMSKEEQDEDEVIFCSTNCYMQFALTHRSTAVMEEKGAAAVVDHIGDTLYDKAMMNTDDSLGGFMADDKDLLKDITEDIKPETLDLLKLESMDIDENESNDLRIDLDAKNDNNNSSMNAEFRMDLAEKMEVCEEMETPFKKWRSIKYKYWYPGAENNIRPKRKDESSEKSARPFYHTIKPSQMPKDERKCILCHGVGDGETNGAARLLNVDVNKWVHLNCALWSAEVYETVNGALMNVETAIKRSKHLNCCLCHKQGASVRCFKTRCPSVYHFPCARKEQCSFFKDKTVLCPQHAHRGNMENKLDSVAVFRRVYINREEHKQVGYKVIRMYWSMKKLGRRSQYSCTINEVSGKPEFCIQVKDIDQKELDLKEKSAKGMLSLYFELLPQSK</sequence>
<proteinExistence type="predicted"/>
<dbReference type="GO" id="GO:0003713">
    <property type="term" value="F:transcription coactivator activity"/>
    <property type="evidence" value="ECO:0007669"/>
    <property type="project" value="TreeGrafter"/>
</dbReference>
<dbReference type="GO" id="GO:0005700">
    <property type="term" value="C:polytene chromosome"/>
    <property type="evidence" value="ECO:0007669"/>
    <property type="project" value="UniProtKB-ARBA"/>
</dbReference>
<dbReference type="GO" id="GO:0008270">
    <property type="term" value="F:zinc ion binding"/>
    <property type="evidence" value="ECO:0007669"/>
    <property type="project" value="UniProtKB-KW"/>
</dbReference>
<keyword evidence="8" id="KW-0862">Zinc</keyword>
<dbReference type="CDD" id="cd15666">
    <property type="entry name" value="ePHD2_KMT2C_like"/>
    <property type="match status" value="1"/>
</dbReference>
<dbReference type="SMART" id="SM00249">
    <property type="entry name" value="PHD"/>
    <property type="match status" value="1"/>
</dbReference>
<evidence type="ECO:0000259" key="13">
    <source>
        <dbReference type="PROSITE" id="PS51805"/>
    </source>
</evidence>
<dbReference type="Gene3D" id="3.30.40.10">
    <property type="entry name" value="Zinc/RING finger domain, C3HC4 (zinc finger)"/>
    <property type="match status" value="1"/>
</dbReference>
<keyword evidence="7" id="KW-0863">Zinc-finger</keyword>
<dbReference type="InterPro" id="IPR003888">
    <property type="entry name" value="FYrich_N"/>
</dbReference>